<dbReference type="Pfam" id="PF13538">
    <property type="entry name" value="UvrD_C_2"/>
    <property type="match status" value="1"/>
</dbReference>
<dbReference type="PANTHER" id="PTHR43788:SF6">
    <property type="entry name" value="DNA HELICASE B"/>
    <property type="match status" value="1"/>
</dbReference>
<dbReference type="InterPro" id="IPR027417">
    <property type="entry name" value="P-loop_NTPase"/>
</dbReference>
<feature type="compositionally biased region" description="Polar residues" evidence="3">
    <location>
        <begin position="178"/>
        <end position="193"/>
    </location>
</feature>
<comment type="caution">
    <text evidence="5">The sequence shown here is derived from an EMBL/GenBank/DDBJ whole genome shotgun (WGS) entry which is preliminary data.</text>
</comment>
<gene>
    <name evidence="5" type="ORF">SPARVUS_LOCUS5118587</name>
</gene>
<dbReference type="Gene3D" id="3.40.50.300">
    <property type="entry name" value="P-loop containing nucleotide triphosphate hydrolases"/>
    <property type="match status" value="1"/>
</dbReference>
<accession>A0ABN9CKD0</accession>
<feature type="compositionally biased region" description="Basic and acidic residues" evidence="3">
    <location>
        <begin position="247"/>
        <end position="257"/>
    </location>
</feature>
<protein>
    <recommendedName>
        <fullName evidence="4">UvrD-like helicase C-terminal domain-containing protein</fullName>
    </recommendedName>
</protein>
<name>A0ABN9CKD0_9NEOB</name>
<feature type="region of interest" description="Disordered" evidence="3">
    <location>
        <begin position="231"/>
        <end position="270"/>
    </location>
</feature>
<dbReference type="InterPro" id="IPR027785">
    <property type="entry name" value="UvrD-like_helicase_C"/>
</dbReference>
<evidence type="ECO:0000256" key="3">
    <source>
        <dbReference type="SAM" id="MobiDB-lite"/>
    </source>
</evidence>
<dbReference type="Gene3D" id="2.30.30.940">
    <property type="match status" value="1"/>
</dbReference>
<proteinExistence type="predicted"/>
<sequence>MKQSGDLVCCPNNDYITDLPMMSRSQCADHNNTDPMTQSQGKYADEERICNGEIFYITDDVEKDKIRELTLSDGEEREYTLNYKALRIRSGLNFAWARTIHTFQGSEEDTIVYVLGTAGRQNWKHVYTAVTRGRKRVYIIANSAQLDLAIANKSRERKTRLQQRLKDSLSHSGAWPQSGASTSTNPMKTQMTQGKPGLPYTQLKTPPRFRCSSVPTTQAMASSRSTCADGEVFAGHMSSPSGSPVNRESRAVEESPSQKRSAAEISPSSRLQNLHINSSCNKQLFDH</sequence>
<evidence type="ECO:0000256" key="1">
    <source>
        <dbReference type="ARBA" id="ARBA00022741"/>
    </source>
</evidence>
<dbReference type="CDD" id="cd18809">
    <property type="entry name" value="SF1_C_RecD"/>
    <property type="match status" value="1"/>
</dbReference>
<dbReference type="EMBL" id="CATNWA010010252">
    <property type="protein sequence ID" value="CAI9559621.1"/>
    <property type="molecule type" value="Genomic_DNA"/>
</dbReference>
<dbReference type="Proteomes" id="UP001162483">
    <property type="component" value="Unassembled WGS sequence"/>
</dbReference>
<keyword evidence="6" id="KW-1185">Reference proteome</keyword>
<keyword evidence="1" id="KW-0547">Nucleotide-binding</keyword>
<evidence type="ECO:0000259" key="4">
    <source>
        <dbReference type="Pfam" id="PF13538"/>
    </source>
</evidence>
<feature type="domain" description="UvrD-like helicase C-terminal" evidence="4">
    <location>
        <begin position="94"/>
        <end position="140"/>
    </location>
</feature>
<feature type="region of interest" description="Disordered" evidence="3">
    <location>
        <begin position="159"/>
        <end position="206"/>
    </location>
</feature>
<dbReference type="SUPFAM" id="SSF52540">
    <property type="entry name" value="P-loop containing nucleoside triphosphate hydrolases"/>
    <property type="match status" value="1"/>
</dbReference>
<keyword evidence="2" id="KW-0067">ATP-binding</keyword>
<evidence type="ECO:0000313" key="5">
    <source>
        <dbReference type="EMBL" id="CAI9559621.1"/>
    </source>
</evidence>
<dbReference type="InterPro" id="IPR050534">
    <property type="entry name" value="Coronavir_polyprotein_1ab"/>
</dbReference>
<organism evidence="5 6">
    <name type="scientific">Staurois parvus</name>
    <dbReference type="NCBI Taxonomy" id="386267"/>
    <lineage>
        <taxon>Eukaryota</taxon>
        <taxon>Metazoa</taxon>
        <taxon>Chordata</taxon>
        <taxon>Craniata</taxon>
        <taxon>Vertebrata</taxon>
        <taxon>Euteleostomi</taxon>
        <taxon>Amphibia</taxon>
        <taxon>Batrachia</taxon>
        <taxon>Anura</taxon>
        <taxon>Neobatrachia</taxon>
        <taxon>Ranoidea</taxon>
        <taxon>Ranidae</taxon>
        <taxon>Staurois</taxon>
    </lineage>
</organism>
<evidence type="ECO:0000313" key="6">
    <source>
        <dbReference type="Proteomes" id="UP001162483"/>
    </source>
</evidence>
<dbReference type="PANTHER" id="PTHR43788">
    <property type="entry name" value="DNA2/NAM7 HELICASE FAMILY MEMBER"/>
    <property type="match status" value="1"/>
</dbReference>
<reference evidence="5" key="1">
    <citation type="submission" date="2023-05" db="EMBL/GenBank/DDBJ databases">
        <authorList>
            <person name="Stuckert A."/>
        </authorList>
    </citation>
    <scope>NUCLEOTIDE SEQUENCE</scope>
</reference>
<evidence type="ECO:0000256" key="2">
    <source>
        <dbReference type="ARBA" id="ARBA00022840"/>
    </source>
</evidence>